<keyword evidence="1 6" id="KW-0436">Ligase</keyword>
<dbReference type="Gene3D" id="2.30.30.100">
    <property type="match status" value="1"/>
</dbReference>
<dbReference type="PANTHER" id="PTHR12835">
    <property type="entry name" value="BIOTIN PROTEIN LIGASE"/>
    <property type="match status" value="1"/>
</dbReference>
<dbReference type="PANTHER" id="PTHR12835:SF5">
    <property type="entry name" value="BIOTIN--PROTEIN LIGASE"/>
    <property type="match status" value="1"/>
</dbReference>
<dbReference type="EC" id="6.3.4.15" evidence="3"/>
<dbReference type="InterPro" id="IPR045864">
    <property type="entry name" value="aa-tRNA-synth_II/BPL/LPL"/>
</dbReference>
<evidence type="ECO:0000259" key="5">
    <source>
        <dbReference type="Pfam" id="PF03099"/>
    </source>
</evidence>
<dbReference type="RefSeq" id="WP_196825408.1">
    <property type="nucleotide sequence ID" value="NZ_CP046980.1"/>
</dbReference>
<evidence type="ECO:0000256" key="1">
    <source>
        <dbReference type="ARBA" id="ARBA00022598"/>
    </source>
</evidence>
<dbReference type="Gene3D" id="3.30.930.10">
    <property type="entry name" value="Bira Bifunctional Protein, Domain 2"/>
    <property type="match status" value="1"/>
</dbReference>
<dbReference type="InterPro" id="IPR003142">
    <property type="entry name" value="BPL_C"/>
</dbReference>
<evidence type="ECO:0000256" key="3">
    <source>
        <dbReference type="ARBA" id="ARBA00024227"/>
    </source>
</evidence>
<feature type="domain" description="BPL/LPL catalytic" evidence="5">
    <location>
        <begin position="22"/>
        <end position="135"/>
    </location>
</feature>
<keyword evidence="2" id="KW-0092">Biotin</keyword>
<dbReference type="NCBIfam" id="TIGR00121">
    <property type="entry name" value="birA_ligase"/>
    <property type="match status" value="1"/>
</dbReference>
<gene>
    <name evidence="6" type="ORF">IW254_002100</name>
</gene>
<reference evidence="6" key="1">
    <citation type="submission" date="2020-11" db="EMBL/GenBank/DDBJ databases">
        <title>Sequencing the genomes of 1000 actinobacteria strains.</title>
        <authorList>
            <person name="Klenk H.-P."/>
        </authorList>
    </citation>
    <scope>NUCLEOTIDE SEQUENCE</scope>
    <source>
        <strain evidence="6">DSM 45632</strain>
    </source>
</reference>
<organism evidence="6 7">
    <name type="scientific">Corynebacterium aquatimens</name>
    <dbReference type="NCBI Taxonomy" id="1190508"/>
    <lineage>
        <taxon>Bacteria</taxon>
        <taxon>Bacillati</taxon>
        <taxon>Actinomycetota</taxon>
        <taxon>Actinomycetes</taxon>
        <taxon>Mycobacteriales</taxon>
        <taxon>Corynebacteriaceae</taxon>
        <taxon>Corynebacterium</taxon>
    </lineage>
</organism>
<keyword evidence="7" id="KW-1185">Reference proteome</keyword>
<evidence type="ECO:0000256" key="2">
    <source>
        <dbReference type="ARBA" id="ARBA00023267"/>
    </source>
</evidence>
<evidence type="ECO:0000259" key="4">
    <source>
        <dbReference type="Pfam" id="PF02237"/>
    </source>
</evidence>
<sequence length="244" mass="25567">MTVRDVQRIQTDVAQWWTQVEFVESTESTNTDLLASGTPGSVLLADEQVGGKGRKGRVWTAPKGSSLIVSVCVEASPELGIASLAAGVAVTDVIPTATLKWPNDVLLGEKKVAGILSEADFSGDAPRVVVGIGVNVAFRQEELPVDTATSLNLEGIDVDWDQFAVDLLIALGQRLNQWATEPEALLADYRAVCSTIGKNVTIDTGAGTVEGLVEAVDKHGCVVVDGTSFSAGDVTHLRPKGNGA</sequence>
<dbReference type="InterPro" id="IPR004408">
    <property type="entry name" value="Biotin_CoA_COase_ligase"/>
</dbReference>
<dbReference type="GO" id="GO:0004077">
    <property type="term" value="F:biotin--[biotin carboxyl-carrier protein] ligase activity"/>
    <property type="evidence" value="ECO:0007669"/>
    <property type="project" value="UniProtKB-EC"/>
</dbReference>
<dbReference type="CDD" id="cd16442">
    <property type="entry name" value="BPL"/>
    <property type="match status" value="1"/>
</dbReference>
<feature type="domain" description="Biotin protein ligase C-terminal" evidence="4">
    <location>
        <begin position="195"/>
        <end position="234"/>
    </location>
</feature>
<dbReference type="GO" id="GO:0005737">
    <property type="term" value="C:cytoplasm"/>
    <property type="evidence" value="ECO:0007669"/>
    <property type="project" value="TreeGrafter"/>
</dbReference>
<dbReference type="Pfam" id="PF03099">
    <property type="entry name" value="BPL_LplA_LipB"/>
    <property type="match status" value="1"/>
</dbReference>
<dbReference type="Proteomes" id="UP000658613">
    <property type="component" value="Unassembled WGS sequence"/>
</dbReference>
<proteinExistence type="predicted"/>
<dbReference type="AlphaFoldDB" id="A0A931E4V6"/>
<protein>
    <recommendedName>
        <fullName evidence="3">biotin--[biotin carboxyl-carrier protein] ligase</fullName>
        <ecNumber evidence="3">6.3.4.15</ecNumber>
    </recommendedName>
</protein>
<dbReference type="Pfam" id="PF02237">
    <property type="entry name" value="BPL_C"/>
    <property type="match status" value="1"/>
</dbReference>
<dbReference type="EMBL" id="JADOUE010000001">
    <property type="protein sequence ID" value="MBG6123131.1"/>
    <property type="molecule type" value="Genomic_DNA"/>
</dbReference>
<dbReference type="InterPro" id="IPR004143">
    <property type="entry name" value="BPL_LPL_catalytic"/>
</dbReference>
<dbReference type="SUPFAM" id="SSF55681">
    <property type="entry name" value="Class II aaRS and biotin synthetases"/>
    <property type="match status" value="1"/>
</dbReference>
<accession>A0A931E4V6</accession>
<comment type="caution">
    <text evidence="6">The sequence shown here is derived from an EMBL/GenBank/DDBJ whole genome shotgun (WGS) entry which is preliminary data.</text>
</comment>
<evidence type="ECO:0000313" key="7">
    <source>
        <dbReference type="Proteomes" id="UP000658613"/>
    </source>
</evidence>
<name>A0A931E4V6_9CORY</name>
<evidence type="ECO:0000313" key="6">
    <source>
        <dbReference type="EMBL" id="MBG6123131.1"/>
    </source>
</evidence>